<accession>A0AAD9KK17</accession>
<organism evidence="1 2">
    <name type="scientific">Ridgeia piscesae</name>
    <name type="common">Tubeworm</name>
    <dbReference type="NCBI Taxonomy" id="27915"/>
    <lineage>
        <taxon>Eukaryota</taxon>
        <taxon>Metazoa</taxon>
        <taxon>Spiralia</taxon>
        <taxon>Lophotrochozoa</taxon>
        <taxon>Annelida</taxon>
        <taxon>Polychaeta</taxon>
        <taxon>Sedentaria</taxon>
        <taxon>Canalipalpata</taxon>
        <taxon>Sabellida</taxon>
        <taxon>Siboglinidae</taxon>
        <taxon>Ridgeia</taxon>
    </lineage>
</organism>
<evidence type="ECO:0000313" key="2">
    <source>
        <dbReference type="Proteomes" id="UP001209878"/>
    </source>
</evidence>
<sequence>MVVPGKASLMAMKSRRNPSSVMTSFESTKVPINVSVLALRKEFSTICRRLPLNSTSYKLPLGARYVMERARRMTNVYSQMGVRQISAVTTTAVTSRRQTTTVCMLSRLFALLHSAWRCASF</sequence>
<name>A0AAD9KK17_RIDPI</name>
<reference evidence="1" key="1">
    <citation type="journal article" date="2023" name="Mol. Biol. Evol.">
        <title>Third-Generation Sequencing Reveals the Adaptive Role of the Epigenome in Three Deep-Sea Polychaetes.</title>
        <authorList>
            <person name="Perez M."/>
            <person name="Aroh O."/>
            <person name="Sun Y."/>
            <person name="Lan Y."/>
            <person name="Juniper S.K."/>
            <person name="Young C.R."/>
            <person name="Angers B."/>
            <person name="Qian P.Y."/>
        </authorList>
    </citation>
    <scope>NUCLEOTIDE SEQUENCE</scope>
    <source>
        <strain evidence="1">R07B-5</strain>
    </source>
</reference>
<keyword evidence="2" id="KW-1185">Reference proteome</keyword>
<evidence type="ECO:0000313" key="1">
    <source>
        <dbReference type="EMBL" id="KAK2172831.1"/>
    </source>
</evidence>
<comment type="caution">
    <text evidence="1">The sequence shown here is derived from an EMBL/GenBank/DDBJ whole genome shotgun (WGS) entry which is preliminary data.</text>
</comment>
<protein>
    <submittedName>
        <fullName evidence="1">Uncharacterized protein</fullName>
    </submittedName>
</protein>
<dbReference type="Proteomes" id="UP001209878">
    <property type="component" value="Unassembled WGS sequence"/>
</dbReference>
<dbReference type="AlphaFoldDB" id="A0AAD9KK17"/>
<gene>
    <name evidence="1" type="ORF">NP493_925g00000</name>
</gene>
<proteinExistence type="predicted"/>
<dbReference type="EMBL" id="JAODUO010000925">
    <property type="protein sequence ID" value="KAK2172831.1"/>
    <property type="molecule type" value="Genomic_DNA"/>
</dbReference>